<evidence type="ECO:0000313" key="10">
    <source>
        <dbReference type="Proteomes" id="UP001501319"/>
    </source>
</evidence>
<dbReference type="Proteomes" id="UP001501319">
    <property type="component" value="Unassembled WGS sequence"/>
</dbReference>
<dbReference type="Gene3D" id="1.10.10.1320">
    <property type="entry name" value="Anti-sigma factor, zinc-finger domain"/>
    <property type="match status" value="1"/>
</dbReference>
<dbReference type="EMBL" id="BAAANE010000002">
    <property type="protein sequence ID" value="GAA1621249.1"/>
    <property type="molecule type" value="Genomic_DNA"/>
</dbReference>
<organism evidence="9 10">
    <name type="scientific">Kribbella alba</name>
    <dbReference type="NCBI Taxonomy" id="190197"/>
    <lineage>
        <taxon>Bacteria</taxon>
        <taxon>Bacillati</taxon>
        <taxon>Actinomycetota</taxon>
        <taxon>Actinomycetes</taxon>
        <taxon>Propionibacteriales</taxon>
        <taxon>Kribbellaceae</taxon>
        <taxon>Kribbella</taxon>
    </lineage>
</organism>
<reference evidence="9 10" key="1">
    <citation type="journal article" date="2019" name="Int. J. Syst. Evol. Microbiol.">
        <title>The Global Catalogue of Microorganisms (GCM) 10K type strain sequencing project: providing services to taxonomists for standard genome sequencing and annotation.</title>
        <authorList>
            <consortium name="The Broad Institute Genomics Platform"/>
            <consortium name="The Broad Institute Genome Sequencing Center for Infectious Disease"/>
            <person name="Wu L."/>
            <person name="Ma J."/>
        </authorList>
    </citation>
    <scope>NUCLEOTIDE SEQUENCE [LARGE SCALE GENOMIC DNA]</scope>
    <source>
        <strain evidence="9 10">JCM 14306</strain>
    </source>
</reference>
<keyword evidence="3 7" id="KW-1133">Transmembrane helix</keyword>
<dbReference type="PANTHER" id="PTHR37461:SF1">
    <property type="entry name" value="ANTI-SIGMA-K FACTOR RSKA"/>
    <property type="match status" value="1"/>
</dbReference>
<feature type="domain" description="Putative zinc-finger" evidence="8">
    <location>
        <begin position="7"/>
        <end position="34"/>
    </location>
</feature>
<keyword evidence="10" id="KW-1185">Reference proteome</keyword>
<keyword evidence="5 7" id="KW-0472">Membrane</keyword>
<evidence type="ECO:0000313" key="9">
    <source>
        <dbReference type="EMBL" id="GAA1621249.1"/>
    </source>
</evidence>
<dbReference type="PANTHER" id="PTHR37461">
    <property type="entry name" value="ANTI-SIGMA-K FACTOR RSKA"/>
    <property type="match status" value="1"/>
</dbReference>
<dbReference type="InterPro" id="IPR051474">
    <property type="entry name" value="Anti-sigma-K/W_factor"/>
</dbReference>
<evidence type="ECO:0000259" key="8">
    <source>
        <dbReference type="Pfam" id="PF13490"/>
    </source>
</evidence>
<name>A0ABN2EXH5_9ACTN</name>
<sequence>MSEHDHSQLGAYVLGALDPDEVREVDQHLAGCAEGRVEVDELEEMKEFLGEVPPEAFLEGPPADGDLLLQRTLREVRATVVEPVTAPPVAAKATRRSRWWMVAAAVLVVAGAVGGGVVIGRQTVDSQVADDTPAGSKQVTATDTSTGVTMKTTVEPRTGWSWVIVNVSGLKAGDECEMLVTDKSGKTYVAGSWVVSDKAAREGSRFGGGVLATVDQVRSVEIKTVQGRHVVTTPV</sequence>
<keyword evidence="4" id="KW-0805">Transcription regulation</keyword>
<evidence type="ECO:0000256" key="6">
    <source>
        <dbReference type="ARBA" id="ARBA00023163"/>
    </source>
</evidence>
<keyword evidence="2 7" id="KW-0812">Transmembrane</keyword>
<feature type="transmembrane region" description="Helical" evidence="7">
    <location>
        <begin position="99"/>
        <end position="119"/>
    </location>
</feature>
<dbReference type="RefSeq" id="WP_344108228.1">
    <property type="nucleotide sequence ID" value="NZ_BAAANE010000002.1"/>
</dbReference>
<dbReference type="InterPro" id="IPR041916">
    <property type="entry name" value="Anti_sigma_zinc_sf"/>
</dbReference>
<protein>
    <submittedName>
        <fullName evidence="9">Zf-HC2 domain-containing protein</fullName>
    </submittedName>
</protein>
<dbReference type="Pfam" id="PF13490">
    <property type="entry name" value="zf-HC2"/>
    <property type="match status" value="1"/>
</dbReference>
<comment type="caution">
    <text evidence="9">The sequence shown here is derived from an EMBL/GenBank/DDBJ whole genome shotgun (WGS) entry which is preliminary data.</text>
</comment>
<evidence type="ECO:0000256" key="3">
    <source>
        <dbReference type="ARBA" id="ARBA00022989"/>
    </source>
</evidence>
<evidence type="ECO:0000256" key="5">
    <source>
        <dbReference type="ARBA" id="ARBA00023136"/>
    </source>
</evidence>
<accession>A0ABN2EXH5</accession>
<dbReference type="InterPro" id="IPR027383">
    <property type="entry name" value="Znf_put"/>
</dbReference>
<evidence type="ECO:0000256" key="1">
    <source>
        <dbReference type="ARBA" id="ARBA00004167"/>
    </source>
</evidence>
<evidence type="ECO:0000256" key="2">
    <source>
        <dbReference type="ARBA" id="ARBA00022692"/>
    </source>
</evidence>
<proteinExistence type="predicted"/>
<gene>
    <name evidence="9" type="ORF">GCM10009744_05300</name>
</gene>
<evidence type="ECO:0000256" key="7">
    <source>
        <dbReference type="SAM" id="Phobius"/>
    </source>
</evidence>
<evidence type="ECO:0000256" key="4">
    <source>
        <dbReference type="ARBA" id="ARBA00023015"/>
    </source>
</evidence>
<comment type="subcellular location">
    <subcellularLocation>
        <location evidence="1">Membrane</location>
        <topology evidence="1">Single-pass membrane protein</topology>
    </subcellularLocation>
</comment>
<keyword evidence="6" id="KW-0804">Transcription</keyword>